<comment type="caution">
    <text evidence="1">The sequence shown here is derived from an EMBL/GenBank/DDBJ whole genome shotgun (WGS) entry which is preliminary data.</text>
</comment>
<gene>
    <name evidence="1" type="ORF">BCR41DRAFT_367702</name>
</gene>
<dbReference type="GeneID" id="33568168"/>
<name>A0A1Y2H026_9FUNG</name>
<dbReference type="AlphaFoldDB" id="A0A1Y2H026"/>
<dbReference type="InParanoid" id="A0A1Y2H026"/>
<protein>
    <submittedName>
        <fullName evidence="1">Uncharacterized protein</fullName>
    </submittedName>
</protein>
<evidence type="ECO:0000313" key="1">
    <source>
        <dbReference type="EMBL" id="ORZ27351.1"/>
    </source>
</evidence>
<proteinExistence type="predicted"/>
<organism evidence="1 2">
    <name type="scientific">Lobosporangium transversale</name>
    <dbReference type="NCBI Taxonomy" id="64571"/>
    <lineage>
        <taxon>Eukaryota</taxon>
        <taxon>Fungi</taxon>
        <taxon>Fungi incertae sedis</taxon>
        <taxon>Mucoromycota</taxon>
        <taxon>Mortierellomycotina</taxon>
        <taxon>Mortierellomycetes</taxon>
        <taxon>Mortierellales</taxon>
        <taxon>Mortierellaceae</taxon>
        <taxon>Lobosporangium</taxon>
    </lineage>
</organism>
<dbReference type="EMBL" id="MCFF01000004">
    <property type="protein sequence ID" value="ORZ27351.1"/>
    <property type="molecule type" value="Genomic_DNA"/>
</dbReference>
<reference evidence="1 2" key="1">
    <citation type="submission" date="2016-07" db="EMBL/GenBank/DDBJ databases">
        <title>Pervasive Adenine N6-methylation of Active Genes in Fungi.</title>
        <authorList>
            <consortium name="DOE Joint Genome Institute"/>
            <person name="Mondo S.J."/>
            <person name="Dannebaum R.O."/>
            <person name="Kuo R.C."/>
            <person name="Labutti K."/>
            <person name="Haridas S."/>
            <person name="Kuo A."/>
            <person name="Salamov A."/>
            <person name="Ahrendt S.R."/>
            <person name="Lipzen A."/>
            <person name="Sullivan W."/>
            <person name="Andreopoulos W.B."/>
            <person name="Clum A."/>
            <person name="Lindquist E."/>
            <person name="Daum C."/>
            <person name="Ramamoorthy G.K."/>
            <person name="Gryganskyi A."/>
            <person name="Culley D."/>
            <person name="Magnuson J.K."/>
            <person name="James T.Y."/>
            <person name="O'Malley M.A."/>
            <person name="Stajich J.E."/>
            <person name="Spatafora J.W."/>
            <person name="Visel A."/>
            <person name="Grigoriev I.V."/>
        </authorList>
    </citation>
    <scope>NUCLEOTIDE SEQUENCE [LARGE SCALE GENOMIC DNA]</scope>
    <source>
        <strain evidence="1 2">NRRL 3116</strain>
    </source>
</reference>
<keyword evidence="2" id="KW-1185">Reference proteome</keyword>
<evidence type="ECO:0000313" key="2">
    <source>
        <dbReference type="Proteomes" id="UP000193648"/>
    </source>
</evidence>
<dbReference type="RefSeq" id="XP_021885078.1">
    <property type="nucleotide sequence ID" value="XM_022026325.1"/>
</dbReference>
<accession>A0A1Y2H026</accession>
<sequence length="182" mass="20808">MLESREAKVPKSTKMLKILKISSLRFIPKIGILEPICLVCLPSYMLRLCESKVEDVYIIKMHGTKSGPAERESAASETEAVTPLSRWLSRGKSTISWEEHDLRCSLQARAALPLSANTHAYLKHPTPVSSMAIDKYFLKNLYHTLGLYSISRMQILSLGYLYERRPSQTMHMWLYSATMKRD</sequence>
<dbReference type="Proteomes" id="UP000193648">
    <property type="component" value="Unassembled WGS sequence"/>
</dbReference>